<evidence type="ECO:0000313" key="3">
    <source>
        <dbReference type="Proteomes" id="UP001597045"/>
    </source>
</evidence>
<proteinExistence type="predicted"/>
<evidence type="ECO:0008006" key="4">
    <source>
        <dbReference type="Google" id="ProtNLM"/>
    </source>
</evidence>
<comment type="caution">
    <text evidence="2">The sequence shown here is derived from an EMBL/GenBank/DDBJ whole genome shotgun (WGS) entry which is preliminary data.</text>
</comment>
<evidence type="ECO:0000256" key="1">
    <source>
        <dbReference type="SAM" id="Phobius"/>
    </source>
</evidence>
<keyword evidence="1" id="KW-0812">Transmembrane</keyword>
<keyword evidence="1" id="KW-0472">Membrane</keyword>
<feature type="transmembrane region" description="Helical" evidence="1">
    <location>
        <begin position="12"/>
        <end position="30"/>
    </location>
</feature>
<keyword evidence="1" id="KW-1133">Transmembrane helix</keyword>
<protein>
    <recommendedName>
        <fullName evidence="4">Glycosyl transferase</fullName>
    </recommendedName>
</protein>
<feature type="non-terminal residue" evidence="2">
    <location>
        <position position="1"/>
    </location>
</feature>
<dbReference type="Proteomes" id="UP001597045">
    <property type="component" value="Unassembled WGS sequence"/>
</dbReference>
<sequence>DSRLVILFDVEAFFTALLVLVGLAVVWFASTEATQAVPPEAGVVSTDISLLVRGFRELVNEPDYAVLAGEEARRHTLKHYGMEAFLTNWNRVLADVAR</sequence>
<keyword evidence="3" id="KW-1185">Reference proteome</keyword>
<reference evidence="3" key="1">
    <citation type="journal article" date="2019" name="Int. J. Syst. Evol. Microbiol.">
        <title>The Global Catalogue of Microorganisms (GCM) 10K type strain sequencing project: providing services to taxonomists for standard genome sequencing and annotation.</title>
        <authorList>
            <consortium name="The Broad Institute Genomics Platform"/>
            <consortium name="The Broad Institute Genome Sequencing Center for Infectious Disease"/>
            <person name="Wu L."/>
            <person name="Ma J."/>
        </authorList>
    </citation>
    <scope>NUCLEOTIDE SEQUENCE [LARGE SCALE GENOMIC DNA]</scope>
    <source>
        <strain evidence="3">JCM 31486</strain>
    </source>
</reference>
<gene>
    <name evidence="2" type="ORF">ACFQ1S_45890</name>
</gene>
<dbReference type="EMBL" id="JBHTIS010004393">
    <property type="protein sequence ID" value="MFD1052405.1"/>
    <property type="molecule type" value="Genomic_DNA"/>
</dbReference>
<accession>A0ABW3MT54</accession>
<name>A0ABW3MT54_9PSEU</name>
<evidence type="ECO:0000313" key="2">
    <source>
        <dbReference type="EMBL" id="MFD1052405.1"/>
    </source>
</evidence>
<organism evidence="2 3">
    <name type="scientific">Kibdelosporangium lantanae</name>
    <dbReference type="NCBI Taxonomy" id="1497396"/>
    <lineage>
        <taxon>Bacteria</taxon>
        <taxon>Bacillati</taxon>
        <taxon>Actinomycetota</taxon>
        <taxon>Actinomycetes</taxon>
        <taxon>Pseudonocardiales</taxon>
        <taxon>Pseudonocardiaceae</taxon>
        <taxon>Kibdelosporangium</taxon>
    </lineage>
</organism>